<evidence type="ECO:0000313" key="1">
    <source>
        <dbReference type="EMBL" id="CAD0211207.1"/>
    </source>
</evidence>
<dbReference type="AlphaFoldDB" id="A0AAN2DCH4"/>
<organism evidence="1 2">
    <name type="scientific">Rhizobium rhizogenes</name>
    <name type="common">Agrobacterium rhizogenes</name>
    <dbReference type="NCBI Taxonomy" id="359"/>
    <lineage>
        <taxon>Bacteria</taxon>
        <taxon>Pseudomonadati</taxon>
        <taxon>Pseudomonadota</taxon>
        <taxon>Alphaproteobacteria</taxon>
        <taxon>Hyphomicrobiales</taxon>
        <taxon>Rhizobiaceae</taxon>
        <taxon>Rhizobium/Agrobacterium group</taxon>
        <taxon>Rhizobium</taxon>
    </lineage>
</organism>
<sequence>MTNKYDSGAQMTPRGWIAWYRDPVWPENRVLRDGKYDIIFPSKEEAKDAGHDALMNHLNGNMTADTNVAPRPTSKEVEFAAATKQLFLKGGKTLIVEKARRKSKDISVERIPA</sequence>
<dbReference type="Proteomes" id="UP000528185">
    <property type="component" value="Unassembled WGS sequence"/>
</dbReference>
<dbReference type="RefSeq" id="WP_065115682.1">
    <property type="nucleotide sequence ID" value="NZ_CAICSX020000001.1"/>
</dbReference>
<accession>A0AAN2DCH4</accession>
<protein>
    <submittedName>
        <fullName evidence="1">Uncharacterized protein</fullName>
    </submittedName>
</protein>
<reference evidence="1 2" key="1">
    <citation type="submission" date="2020-06" db="EMBL/GenBank/DDBJ databases">
        <authorList>
            <person name="De Coninck B."/>
            <person name="Ibrahim H."/>
        </authorList>
    </citation>
    <scope>NUCLEOTIDE SEQUENCE [LARGE SCALE GENOMIC DNA]</scope>
    <source>
        <strain evidence="1">Ag_rhizogenes_K599</strain>
    </source>
</reference>
<gene>
    <name evidence="1" type="ORF">AGRHK599_LOCUS1233</name>
</gene>
<evidence type="ECO:0000313" key="2">
    <source>
        <dbReference type="Proteomes" id="UP000528185"/>
    </source>
</evidence>
<dbReference type="KEGG" id="aro:B0909_05510"/>
<dbReference type="EMBL" id="CAICSX020000001">
    <property type="protein sequence ID" value="CAD0211207.1"/>
    <property type="molecule type" value="Genomic_DNA"/>
</dbReference>
<comment type="caution">
    <text evidence="1">The sequence shown here is derived from an EMBL/GenBank/DDBJ whole genome shotgun (WGS) entry which is preliminary data.</text>
</comment>
<proteinExistence type="predicted"/>
<name>A0AAN2DCH4_RHIRH</name>